<organism evidence="13 14">
    <name type="scientific">Agathobacter rectalis</name>
    <dbReference type="NCBI Taxonomy" id="39491"/>
    <lineage>
        <taxon>Bacteria</taxon>
        <taxon>Bacillati</taxon>
        <taxon>Bacillota</taxon>
        <taxon>Clostridia</taxon>
        <taxon>Lachnospirales</taxon>
        <taxon>Lachnospiraceae</taxon>
        <taxon>Agathobacter</taxon>
    </lineage>
</organism>
<evidence type="ECO:0000256" key="7">
    <source>
        <dbReference type="ARBA" id="ARBA00023080"/>
    </source>
</evidence>
<evidence type="ECO:0000259" key="12">
    <source>
        <dbReference type="Pfam" id="PF21654"/>
    </source>
</evidence>
<dbReference type="Pfam" id="PF21654">
    <property type="entry name" value="DncV-like_NTFase"/>
    <property type="match status" value="1"/>
</dbReference>
<dbReference type="GO" id="GO:0046872">
    <property type="term" value="F:metal ion binding"/>
    <property type="evidence" value="ECO:0007669"/>
    <property type="project" value="UniProtKB-KW"/>
</dbReference>
<feature type="domain" description="Cyclic GMP-AMP synthase DncV-like nucleotidyltransferase" evidence="12">
    <location>
        <begin position="58"/>
        <end position="139"/>
    </location>
</feature>
<evidence type="ECO:0000313" key="13">
    <source>
        <dbReference type="EMBL" id="RGW33091.1"/>
    </source>
</evidence>
<evidence type="ECO:0000256" key="10">
    <source>
        <dbReference type="ARBA" id="ARBA00048304"/>
    </source>
</evidence>
<proteinExistence type="predicted"/>
<evidence type="ECO:0000256" key="9">
    <source>
        <dbReference type="ARBA" id="ARBA00044145"/>
    </source>
</evidence>
<dbReference type="GO" id="GO:0009117">
    <property type="term" value="P:nucleotide metabolic process"/>
    <property type="evidence" value="ECO:0007669"/>
    <property type="project" value="UniProtKB-KW"/>
</dbReference>
<dbReference type="EMBL" id="QSAE01000122">
    <property type="protein sequence ID" value="RGW33091.1"/>
    <property type="molecule type" value="Genomic_DNA"/>
</dbReference>
<evidence type="ECO:0000256" key="4">
    <source>
        <dbReference type="ARBA" id="ARBA00022741"/>
    </source>
</evidence>
<dbReference type="InterPro" id="IPR006116">
    <property type="entry name" value="NT_2-5OAS_ClassI-CCAase"/>
</dbReference>
<evidence type="ECO:0000256" key="6">
    <source>
        <dbReference type="ARBA" id="ARBA00022842"/>
    </source>
</evidence>
<comment type="caution">
    <text evidence="13">The sequence shown here is derived from an EMBL/GenBank/DDBJ whole genome shotgun (WGS) entry which is preliminary data.</text>
</comment>
<gene>
    <name evidence="13" type="ORF">DWV78_16395</name>
</gene>
<reference evidence="13 14" key="1">
    <citation type="submission" date="2018-08" db="EMBL/GenBank/DDBJ databases">
        <title>A genome reference for cultivated species of the human gut microbiota.</title>
        <authorList>
            <person name="Zou Y."/>
            <person name="Xue W."/>
            <person name="Luo G."/>
        </authorList>
    </citation>
    <scope>NUCLEOTIDE SEQUENCE [LARGE SCALE GENOMIC DNA]</scope>
    <source>
        <strain evidence="13 14">AF12-8</strain>
    </source>
</reference>
<evidence type="ECO:0000256" key="8">
    <source>
        <dbReference type="ARBA" id="ARBA00023118"/>
    </source>
</evidence>
<keyword evidence="3" id="KW-0479">Metal-binding</keyword>
<dbReference type="Proteomes" id="UP000286581">
    <property type="component" value="Unassembled WGS sequence"/>
</dbReference>
<evidence type="ECO:0000256" key="1">
    <source>
        <dbReference type="ARBA" id="ARBA00022679"/>
    </source>
</evidence>
<accession>A0A413B5C1</accession>
<protein>
    <recommendedName>
        <fullName evidence="9">Cyclic GMP-AMP synthase</fullName>
    </recommendedName>
</protein>
<dbReference type="InterPro" id="IPR040511">
    <property type="entry name" value="AGS_C"/>
</dbReference>
<keyword evidence="6" id="KW-0460">Magnesium</keyword>
<keyword evidence="2" id="KW-0548">Nucleotidyltransferase</keyword>
<evidence type="ECO:0000256" key="2">
    <source>
        <dbReference type="ARBA" id="ARBA00022695"/>
    </source>
</evidence>
<keyword evidence="1 13" id="KW-0808">Transferase</keyword>
<keyword evidence="7" id="KW-0546">Nucleotide metabolism</keyword>
<feature type="domain" description="Adenylyl/Guanylyl and SMODS C-terminal sensor" evidence="11">
    <location>
        <begin position="328"/>
        <end position="459"/>
    </location>
</feature>
<comment type="catalytic activity">
    <reaction evidence="10">
        <text>GTP + ATP = 3',3'-cGAMP + 2 diphosphate</text>
        <dbReference type="Rhea" id="RHEA:35647"/>
        <dbReference type="ChEBI" id="CHEBI:30616"/>
        <dbReference type="ChEBI" id="CHEBI:33019"/>
        <dbReference type="ChEBI" id="CHEBI:37565"/>
        <dbReference type="ChEBI" id="CHEBI:71501"/>
    </reaction>
    <physiologicalReaction direction="left-to-right" evidence="10">
        <dbReference type="Rhea" id="RHEA:35648"/>
    </physiologicalReaction>
</comment>
<evidence type="ECO:0000313" key="14">
    <source>
        <dbReference type="Proteomes" id="UP000286581"/>
    </source>
</evidence>
<evidence type="ECO:0000256" key="5">
    <source>
        <dbReference type="ARBA" id="ARBA00022840"/>
    </source>
</evidence>
<dbReference type="InterPro" id="IPR048445">
    <property type="entry name" value="DncV-like_NTFase"/>
</dbReference>
<evidence type="ECO:0000259" key="11">
    <source>
        <dbReference type="Pfam" id="PF18134"/>
    </source>
</evidence>
<keyword evidence="5" id="KW-0067">ATP-binding</keyword>
<dbReference type="AlphaFoldDB" id="A0A413B5C1"/>
<evidence type="ECO:0000256" key="3">
    <source>
        <dbReference type="ARBA" id="ARBA00022723"/>
    </source>
</evidence>
<dbReference type="Pfam" id="PF18134">
    <property type="entry name" value="AGS_C"/>
    <property type="match status" value="1"/>
</dbReference>
<keyword evidence="8" id="KW-0051">Antiviral defense</keyword>
<dbReference type="GO" id="GO:0051607">
    <property type="term" value="P:defense response to virus"/>
    <property type="evidence" value="ECO:0007669"/>
    <property type="project" value="UniProtKB-KW"/>
</dbReference>
<sequence>MVDLSKEFETFYNNHVVLSRKDQNELRKKKNTNIKRLKSGLIEYNKENYTSYSVADTLVQGSMAMYTVVQNDNKDYDIDVAIIFDKDNLGNDIGAIKAKNIVCEALKKKCTQLKNDPEVKKNCVTVSYTDGYHIDFAVYRRYKKYSWDEEYTYEHAGPQQWEERNPKAINEWFSDEIDNKGIVLRKVIRLSKMFCKSRDSWGEMPGGLIQTVLCDEKIATLYERLDEIFYYTMKAVNNRLQWNVEVYNPTDTTKSLNTVQSHYDKMDRWKNHLSAELSKLDEVILDKDSKEDDVKEAWYKFFNHEYWNEEKAISESRDFLKSLYSYTDTEQFIEDLVDDCTEQYFVDVTCKVKANCTHDWLYKDEFLDKFPVFKKVIPRGLSIELEMRKTNVPEPYSVWWKVRNVGEEAYKRNCIRGQIEKNKGKKKIEHSDFKGSHYVDCYIVKDNKCVARECVDVTIGNDSL</sequence>
<dbReference type="CDD" id="cd05400">
    <property type="entry name" value="NT_2-5OAS_ClassI-CCAase"/>
    <property type="match status" value="1"/>
</dbReference>
<name>A0A413B5C1_9FIRM</name>
<keyword evidence="4" id="KW-0547">Nucleotide-binding</keyword>
<dbReference type="GO" id="GO:0016779">
    <property type="term" value="F:nucleotidyltransferase activity"/>
    <property type="evidence" value="ECO:0007669"/>
    <property type="project" value="UniProtKB-KW"/>
</dbReference>
<dbReference type="GO" id="GO:0005524">
    <property type="term" value="F:ATP binding"/>
    <property type="evidence" value="ECO:0007669"/>
    <property type="project" value="UniProtKB-KW"/>
</dbReference>